<accession>A0A5E4LZE3</accession>
<reference evidence="1" key="1">
    <citation type="journal article" date="1998" name="Science, e1252229">
        <title>Genome sequence of the nematode C. elegans: a platform for investigating biology.</title>
        <authorList>
            <consortium name="The C. elegans sequencing consortium"/>
            <person name="Sulson J.E."/>
            <person name="Waterston R."/>
        </authorList>
    </citation>
    <scope>NUCLEOTIDE SEQUENCE</scope>
    <source>
        <strain evidence="1">Bristol N2</strain>
    </source>
</reference>
<protein>
    <submittedName>
        <fullName evidence="1">Uncharacterized protein</fullName>
    </submittedName>
</protein>
<proteinExistence type="predicted"/>
<dbReference type="InParanoid" id="A0A5E4LZE3"/>
<reference evidence="1" key="3">
    <citation type="submission" date="2021-01" db="EMBL/GenBank/DDBJ databases">
        <authorList>
            <consortium name="WormBase Consortium"/>
            <person name="WormBase"/>
        </authorList>
    </citation>
    <scope>NUCLEOTIDE SEQUENCE</scope>
    <source>
        <strain evidence="1">Bristol N2</strain>
    </source>
</reference>
<dbReference type="SMR" id="A0A5E4LZE3"/>
<reference evidence="1" key="2">
    <citation type="submission" date="2003-03" db="EMBL/GenBank/DDBJ databases">
        <authorList>
            <person name="Sulson J.E."/>
            <person name="Waterston R."/>
        </authorList>
    </citation>
    <scope>NUCLEOTIDE SEQUENCE</scope>
    <source>
        <strain evidence="1">Bristol N2</strain>
    </source>
</reference>
<name>A0A5E4LZE3_CAEEL</name>
<dbReference type="AlphaFoldDB" id="A0A5E4LZE3"/>
<organism evidence="1">
    <name type="scientific">Caenorhabditis elegans</name>
    <dbReference type="NCBI Taxonomy" id="6239"/>
    <lineage>
        <taxon>Eukaryota</taxon>
        <taxon>Metazoa</taxon>
        <taxon>Ecdysozoa</taxon>
        <taxon>Nematoda</taxon>
        <taxon>Chromadorea</taxon>
        <taxon>Rhabditida</taxon>
        <taxon>Rhabditina</taxon>
        <taxon>Rhabditomorpha</taxon>
        <taxon>Rhabditoidea</taxon>
        <taxon>Rhabditidae</taxon>
        <taxon>Peloderinae</taxon>
        <taxon>Caenorhabditis</taxon>
    </lineage>
</organism>
<evidence type="ECO:0000313" key="1">
    <source>
        <dbReference type="EMBL" id="VVC12404.1"/>
    </source>
</evidence>
<sequence>MPEKDIEKVLENLQLDILIMAWENDMVSDQAAFMEEELLKQNMISQHLKIRNEFLPLASVGINDPR</sequence>
<gene>
    <name evidence="1" type="ORF">CELE_Y7A5A.25</name>
    <name evidence="1" type="ORF">Y7A5A.25</name>
</gene>
<dbReference type="EMBL" id="BX284606">
    <property type="protein sequence ID" value="VVC12404.1"/>
    <property type="molecule type" value="Genomic_DNA"/>
</dbReference>